<gene>
    <name evidence="1" type="ORF">NWP17_12365</name>
</gene>
<evidence type="ECO:0000313" key="2">
    <source>
        <dbReference type="Proteomes" id="UP001159387"/>
    </source>
</evidence>
<sequence length="195" mass="22922">MRKYGEEVEKLKLPESIEKYHKGLIDIFIKEIYKYDGVGNNAREGRCEHFLRNSIRKYLPGELITGAYLNIDGFPYPYSPDICYIQDGLFFDIEIDEPYTKVDDEYITCHTNDTGRNNFFINKRWIVIRFSEKQVCCYANSCAKEIAKVVYQLTNTPVPASLESIKDLPKDEKWNTQEALEMINKRYRDSYDCGF</sequence>
<dbReference type="RefSeq" id="WP_280655204.1">
    <property type="nucleotide sequence ID" value="NZ_JANQDH010000082.1"/>
</dbReference>
<dbReference type="Proteomes" id="UP001159387">
    <property type="component" value="Unassembled WGS sequence"/>
</dbReference>
<dbReference type="EMBL" id="JANQDH010000082">
    <property type="protein sequence ID" value="MDH6061219.1"/>
    <property type="molecule type" value="Genomic_DNA"/>
</dbReference>
<name>A0AA43GT20_9CYAN</name>
<comment type="caution">
    <text evidence="1">The sequence shown here is derived from an EMBL/GenBank/DDBJ whole genome shotgun (WGS) entry which is preliminary data.</text>
</comment>
<keyword evidence="2" id="KW-1185">Reference proteome</keyword>
<proteinExistence type="predicted"/>
<protein>
    <submittedName>
        <fullName evidence="1">Uncharacterized protein</fullName>
    </submittedName>
</protein>
<dbReference type="AlphaFoldDB" id="A0AA43GT20"/>
<organism evidence="1 2">
    <name type="scientific">Chrysosporum bergii ANA360D</name>
    <dbReference type="NCBI Taxonomy" id="617107"/>
    <lineage>
        <taxon>Bacteria</taxon>
        <taxon>Bacillati</taxon>
        <taxon>Cyanobacteriota</taxon>
        <taxon>Cyanophyceae</taxon>
        <taxon>Nostocales</taxon>
        <taxon>Nodulariaceae</taxon>
        <taxon>Chrysosporum</taxon>
    </lineage>
</organism>
<evidence type="ECO:0000313" key="1">
    <source>
        <dbReference type="EMBL" id="MDH6061219.1"/>
    </source>
</evidence>
<accession>A0AA43GT20</accession>
<reference evidence="1 2" key="1">
    <citation type="journal article" date="2023" name="J. Phycol.">
        <title>Chrysosporum ovalisporum is synonymous with the true-branching cyanobacterium Umezakia natans (Nostocales/Aphanizomenonaceae).</title>
        <authorList>
            <person name="McGregor G.B."/>
            <person name="Sendall B.C."/>
            <person name="Niiyama Y."/>
            <person name="Tuji A."/>
            <person name="Willis A."/>
        </authorList>
    </citation>
    <scope>NUCLEOTIDE SEQUENCE [LARGE SCALE GENOMIC DNA]</scope>
    <source>
        <strain evidence="1 2">ANA360D</strain>
    </source>
</reference>